<protein>
    <submittedName>
        <fullName evidence="7">IS5/IS1182 family transposase</fullName>
    </submittedName>
</protein>
<name>A0A2Z3H6J9_9BACT</name>
<feature type="region of interest" description="Disordered" evidence="3">
    <location>
        <begin position="135"/>
        <end position="240"/>
    </location>
</feature>
<keyword evidence="8" id="KW-1185">Reference proteome</keyword>
<dbReference type="Pfam" id="PF13613">
    <property type="entry name" value="HTH_Tnp_4"/>
    <property type="match status" value="1"/>
</dbReference>
<evidence type="ECO:0000256" key="1">
    <source>
        <dbReference type="ARBA" id="ARBA00001968"/>
    </source>
</evidence>
<dbReference type="Proteomes" id="UP000245802">
    <property type="component" value="Chromosome"/>
</dbReference>
<reference evidence="7 8" key="1">
    <citation type="submission" date="2018-01" db="EMBL/GenBank/DDBJ databases">
        <title>G. obscuriglobus.</title>
        <authorList>
            <person name="Franke J."/>
            <person name="Blomberg W."/>
            <person name="Selmecki A."/>
        </authorList>
    </citation>
    <scope>NUCLEOTIDE SEQUENCE [LARGE SCALE GENOMIC DNA]</scope>
    <source>
        <strain evidence="7 8">DSM 5831</strain>
    </source>
</reference>
<organism evidence="7 8">
    <name type="scientific">Gemmata obscuriglobus</name>
    <dbReference type="NCBI Taxonomy" id="114"/>
    <lineage>
        <taxon>Bacteria</taxon>
        <taxon>Pseudomonadati</taxon>
        <taxon>Planctomycetota</taxon>
        <taxon>Planctomycetia</taxon>
        <taxon>Gemmatales</taxon>
        <taxon>Gemmataceae</taxon>
        <taxon>Gemmata</taxon>
    </lineage>
</organism>
<gene>
    <name evidence="6" type="ORF">C1280_20810</name>
    <name evidence="7" type="ORF">C1280_21170</name>
</gene>
<dbReference type="InterPro" id="IPR027806">
    <property type="entry name" value="HARBI1_dom"/>
</dbReference>
<evidence type="ECO:0000259" key="4">
    <source>
        <dbReference type="Pfam" id="PF13359"/>
    </source>
</evidence>
<dbReference type="KEGG" id="gog:C1280_20810"/>
<feature type="domain" description="DDE Tnp4" evidence="4">
    <location>
        <begin position="128"/>
        <end position="283"/>
    </location>
</feature>
<dbReference type="EMBL" id="CP025958">
    <property type="protein sequence ID" value="AWM39186.1"/>
    <property type="molecule type" value="Genomic_DNA"/>
</dbReference>
<dbReference type="OrthoDB" id="273321at2"/>
<evidence type="ECO:0000313" key="8">
    <source>
        <dbReference type="Proteomes" id="UP000245802"/>
    </source>
</evidence>
<dbReference type="KEGG" id="gog:C1280_21170"/>
<dbReference type="AlphaFoldDB" id="A0A2Z3H6J9"/>
<dbReference type="EMBL" id="CP025958">
    <property type="protein sequence ID" value="AWM39247.1"/>
    <property type="molecule type" value="Genomic_DNA"/>
</dbReference>
<feature type="compositionally biased region" description="Basic residues" evidence="3">
    <location>
        <begin position="174"/>
        <end position="189"/>
    </location>
</feature>
<evidence type="ECO:0000259" key="5">
    <source>
        <dbReference type="Pfam" id="PF13613"/>
    </source>
</evidence>
<dbReference type="RefSeq" id="WP_010040951.1">
    <property type="nucleotide sequence ID" value="NZ_CP025958.1"/>
</dbReference>
<accession>A0A2Z3H6J9</accession>
<evidence type="ECO:0000313" key="7">
    <source>
        <dbReference type="EMBL" id="AWM39247.1"/>
    </source>
</evidence>
<dbReference type="Pfam" id="PF13359">
    <property type="entry name" value="DDE_Tnp_4"/>
    <property type="match status" value="1"/>
</dbReference>
<evidence type="ECO:0000256" key="3">
    <source>
        <dbReference type="SAM" id="MobiDB-lite"/>
    </source>
</evidence>
<dbReference type="InterPro" id="IPR027805">
    <property type="entry name" value="Transposase_HTH_dom"/>
</dbReference>
<proteinExistence type="predicted"/>
<feature type="compositionally biased region" description="Basic and acidic residues" evidence="3">
    <location>
        <begin position="231"/>
        <end position="240"/>
    </location>
</feature>
<comment type="cofactor">
    <cofactor evidence="1">
        <name>a divalent metal cation</name>
        <dbReference type="ChEBI" id="CHEBI:60240"/>
    </cofactor>
</comment>
<dbReference type="GO" id="GO:0046872">
    <property type="term" value="F:metal ion binding"/>
    <property type="evidence" value="ECO:0007669"/>
    <property type="project" value="UniProtKB-KW"/>
</dbReference>
<evidence type="ECO:0000313" key="6">
    <source>
        <dbReference type="EMBL" id="AWM39186.1"/>
    </source>
</evidence>
<keyword evidence="2" id="KW-0479">Metal-binding</keyword>
<sequence>MTNYEKLCRKPLLFRMFTGLSAAEFDQLVADLEPVWLARKAERAAGRPRQRKPGAGRPVKLLFTERLLMVLLYYRVYVPQEFVGFLFGVDKGTVSRGVQELGLCMAGVFRIPERQVRIDPDDLVAVFVDATEQPVNRPSRRQRRSYSGKKKRHTVTHQVVVTRKRKEPGDKQKVRIKAVSKAAKGRVHDKKMYDQSRLRIAPEVPKSGDSGYQGSNLRVPRKKPRNGALSDEEKRSNRRLARERIVAEHGIGKMKIWRIAADRYRNPPRRHTVMMKNVAELHNRMYG</sequence>
<evidence type="ECO:0000256" key="2">
    <source>
        <dbReference type="ARBA" id="ARBA00022723"/>
    </source>
</evidence>
<feature type="compositionally biased region" description="Basic residues" evidence="3">
    <location>
        <begin position="138"/>
        <end position="155"/>
    </location>
</feature>
<feature type="domain" description="Transposase Helix-turn-helix" evidence="5">
    <location>
        <begin position="60"/>
        <end position="102"/>
    </location>
</feature>